<evidence type="ECO:0000313" key="3">
    <source>
        <dbReference type="Proteomes" id="UP000838756"/>
    </source>
</evidence>
<evidence type="ECO:0000256" key="1">
    <source>
        <dbReference type="SAM" id="MobiDB-lite"/>
    </source>
</evidence>
<protein>
    <submittedName>
        <fullName evidence="2">Jg7674 protein</fullName>
    </submittedName>
</protein>
<comment type="caution">
    <text evidence="2">The sequence shown here is derived from an EMBL/GenBank/DDBJ whole genome shotgun (WGS) entry which is preliminary data.</text>
</comment>
<dbReference type="EMBL" id="CAKXAJ010025832">
    <property type="protein sequence ID" value="CAH2244521.1"/>
    <property type="molecule type" value="Genomic_DNA"/>
</dbReference>
<gene>
    <name evidence="2" type="primary">jg7674</name>
    <name evidence="2" type="ORF">PAEG_LOCUS20460</name>
</gene>
<reference evidence="2" key="1">
    <citation type="submission" date="2022-03" db="EMBL/GenBank/DDBJ databases">
        <authorList>
            <person name="Lindestad O."/>
        </authorList>
    </citation>
    <scope>NUCLEOTIDE SEQUENCE</scope>
</reference>
<name>A0A8S4RZR5_9NEOP</name>
<accession>A0A8S4RZR5</accession>
<feature type="compositionally biased region" description="Polar residues" evidence="1">
    <location>
        <begin position="69"/>
        <end position="81"/>
    </location>
</feature>
<evidence type="ECO:0000313" key="2">
    <source>
        <dbReference type="EMBL" id="CAH2244521.1"/>
    </source>
</evidence>
<dbReference type="AlphaFoldDB" id="A0A8S4RZR5"/>
<proteinExistence type="predicted"/>
<sequence>MQMENLYKCYIICNPVITFSSERFLYKLHNSKFISLKCNKCPPAGEAHAICMSHTRVSLNLKAINPQRAIQRQQRPSSSAAVDTDAFKPAPTSGADPFHPRIVVIPAHYSRLSIKVAC</sequence>
<dbReference type="Proteomes" id="UP000838756">
    <property type="component" value="Unassembled WGS sequence"/>
</dbReference>
<feature type="region of interest" description="Disordered" evidence="1">
    <location>
        <begin position="69"/>
        <end position="97"/>
    </location>
</feature>
<organism evidence="2 3">
    <name type="scientific">Pararge aegeria aegeria</name>
    <dbReference type="NCBI Taxonomy" id="348720"/>
    <lineage>
        <taxon>Eukaryota</taxon>
        <taxon>Metazoa</taxon>
        <taxon>Ecdysozoa</taxon>
        <taxon>Arthropoda</taxon>
        <taxon>Hexapoda</taxon>
        <taxon>Insecta</taxon>
        <taxon>Pterygota</taxon>
        <taxon>Neoptera</taxon>
        <taxon>Endopterygota</taxon>
        <taxon>Lepidoptera</taxon>
        <taxon>Glossata</taxon>
        <taxon>Ditrysia</taxon>
        <taxon>Papilionoidea</taxon>
        <taxon>Nymphalidae</taxon>
        <taxon>Satyrinae</taxon>
        <taxon>Satyrini</taxon>
        <taxon>Parargina</taxon>
        <taxon>Pararge</taxon>
    </lineage>
</organism>
<keyword evidence="3" id="KW-1185">Reference proteome</keyword>